<evidence type="ECO:0000259" key="8">
    <source>
        <dbReference type="PROSITE" id="PS51156"/>
    </source>
</evidence>
<dbReference type="InterPro" id="IPR017884">
    <property type="entry name" value="SANT_dom"/>
</dbReference>
<name>A0A811KU33_9BILA</name>
<keyword evidence="3" id="KW-0804">Transcription</keyword>
<comment type="caution">
    <text evidence="10">The sequence shown here is derived from an EMBL/GenBank/DDBJ whole genome shotgun (WGS) entry which is preliminary data.</text>
</comment>
<feature type="region of interest" description="Disordered" evidence="6">
    <location>
        <begin position="424"/>
        <end position="485"/>
    </location>
</feature>
<dbReference type="InterPro" id="IPR000949">
    <property type="entry name" value="ELM2_dom"/>
</dbReference>
<dbReference type="AlphaFoldDB" id="A0A811KU33"/>
<dbReference type="GO" id="GO:0003714">
    <property type="term" value="F:transcription corepressor activity"/>
    <property type="evidence" value="ECO:0007669"/>
    <property type="project" value="TreeGrafter"/>
</dbReference>
<reference evidence="10" key="1">
    <citation type="submission" date="2020-09" db="EMBL/GenBank/DDBJ databases">
        <authorList>
            <person name="Kikuchi T."/>
        </authorList>
    </citation>
    <scope>NUCLEOTIDE SEQUENCE</scope>
    <source>
        <strain evidence="10">SH1</strain>
    </source>
</reference>
<dbReference type="InterPro" id="IPR009057">
    <property type="entry name" value="Homeodomain-like_sf"/>
</dbReference>
<dbReference type="GO" id="GO:0005667">
    <property type="term" value="C:transcription regulator complex"/>
    <property type="evidence" value="ECO:0007669"/>
    <property type="project" value="TreeGrafter"/>
</dbReference>
<dbReference type="EMBL" id="CAJFCW020000004">
    <property type="protein sequence ID" value="CAG9113233.1"/>
    <property type="molecule type" value="Genomic_DNA"/>
</dbReference>
<keyword evidence="5" id="KW-0479">Metal-binding</keyword>
<dbReference type="PANTHER" id="PTHR16089:SF28">
    <property type="entry name" value="REST COREPRESSOR"/>
    <property type="match status" value="1"/>
</dbReference>
<evidence type="ECO:0000256" key="5">
    <source>
        <dbReference type="PROSITE-ProRule" id="PRU00094"/>
    </source>
</evidence>
<dbReference type="InterPro" id="IPR001005">
    <property type="entry name" value="SANT/Myb"/>
</dbReference>
<dbReference type="EMBL" id="CAJFDH010000004">
    <property type="protein sequence ID" value="CAD5220118.1"/>
    <property type="molecule type" value="Genomic_DNA"/>
</dbReference>
<dbReference type="GO" id="GO:0000118">
    <property type="term" value="C:histone deacetylase complex"/>
    <property type="evidence" value="ECO:0007669"/>
    <property type="project" value="TreeGrafter"/>
</dbReference>
<dbReference type="PROSITE" id="PS51293">
    <property type="entry name" value="SANT"/>
    <property type="match status" value="1"/>
</dbReference>
<keyword evidence="11" id="KW-1185">Reference proteome</keyword>
<feature type="domain" description="ELM2" evidence="8">
    <location>
        <begin position="130"/>
        <end position="212"/>
    </location>
</feature>
<dbReference type="GO" id="GO:0008270">
    <property type="term" value="F:zinc ion binding"/>
    <property type="evidence" value="ECO:0007669"/>
    <property type="project" value="UniProtKB-KW"/>
</dbReference>
<evidence type="ECO:0000256" key="6">
    <source>
        <dbReference type="SAM" id="MobiDB-lite"/>
    </source>
</evidence>
<evidence type="ECO:0000259" key="9">
    <source>
        <dbReference type="PROSITE" id="PS51293"/>
    </source>
</evidence>
<keyword evidence="5" id="KW-0862">Zinc</keyword>
<dbReference type="Gene3D" id="1.20.58.1880">
    <property type="match status" value="1"/>
</dbReference>
<evidence type="ECO:0008006" key="12">
    <source>
        <dbReference type="Google" id="ProtNLM"/>
    </source>
</evidence>
<evidence type="ECO:0000256" key="1">
    <source>
        <dbReference type="ARBA" id="ARBA00004123"/>
    </source>
</evidence>
<dbReference type="Pfam" id="PF01448">
    <property type="entry name" value="ELM2"/>
    <property type="match status" value="1"/>
</dbReference>
<evidence type="ECO:0000256" key="3">
    <source>
        <dbReference type="ARBA" id="ARBA00023163"/>
    </source>
</evidence>
<proteinExistence type="predicted"/>
<dbReference type="PANTHER" id="PTHR16089">
    <property type="entry name" value="REST COREPRESSOR COREST PROTEIN-RELATED"/>
    <property type="match status" value="1"/>
</dbReference>
<feature type="region of interest" description="Disordered" evidence="6">
    <location>
        <begin position="1"/>
        <end position="98"/>
    </location>
</feature>
<evidence type="ECO:0000256" key="4">
    <source>
        <dbReference type="ARBA" id="ARBA00023242"/>
    </source>
</evidence>
<evidence type="ECO:0000256" key="2">
    <source>
        <dbReference type="ARBA" id="ARBA00023015"/>
    </source>
</evidence>
<feature type="compositionally biased region" description="Polar residues" evidence="6">
    <location>
        <begin position="20"/>
        <end position="31"/>
    </location>
</feature>
<comment type="subcellular location">
    <subcellularLocation>
        <location evidence="1">Nucleus</location>
    </subcellularLocation>
</comment>
<keyword evidence="5" id="KW-0863">Zinc-finger</keyword>
<dbReference type="Proteomes" id="UP000614601">
    <property type="component" value="Unassembled WGS sequence"/>
</dbReference>
<dbReference type="GO" id="GO:0043565">
    <property type="term" value="F:sequence-specific DNA binding"/>
    <property type="evidence" value="ECO:0007669"/>
    <property type="project" value="InterPro"/>
</dbReference>
<dbReference type="OrthoDB" id="10064338at2759"/>
<protein>
    <recommendedName>
        <fullName evidence="12">SANT domain-containing protein</fullName>
    </recommendedName>
</protein>
<sequence>MREGLRSRVKKRISHPLSFKMSTPEDSQQSTSDRDEVSMDVPSEMTMDVDMSMNENISESRANTPNGAMSTCSEVAEDQAEEASGSTPSSIRHLRSSGIAVEDKTEDVVKRRSVRKSFLQNEKSDKRPQDQPGIGDGFQAEIPDLKQSSADDEEKELVMWLPKNEFAWDLNVRKYIELARTCRNVNGDFALRHLFERGYDLAKALQDFEKLPLPQYVWKTVEIKDLVKKLSQGRKVQHVQKYFAERYGYSDARARVVEKRYELLHRLCYGESRWLCPAMMDRTEEEPVTSRRDCHNCNSSVKSKESLCNVCSFYKQLYGKSRPVSVKLQDDEYVSKKLDAPIDYNYQEEHFDCFQEQKLGNVRRRTEWNDTEKVKLVRGFRELGLNYADIAARLENRTEEEVEGFYIEFRGRYNLDELISNYDRELDASSNPRNRRTQEDRTPTPTEDSENDVDQDEVKISIRQPTTRSSITTRNKARTTVEGVA</sequence>
<dbReference type="InterPro" id="IPR000679">
    <property type="entry name" value="Znf_GATA"/>
</dbReference>
<feature type="domain" description="SANT" evidence="9">
    <location>
        <begin position="363"/>
        <end position="414"/>
    </location>
</feature>
<dbReference type="CDD" id="cd00167">
    <property type="entry name" value="SANT"/>
    <property type="match status" value="1"/>
</dbReference>
<dbReference type="GO" id="GO:0006357">
    <property type="term" value="P:regulation of transcription by RNA polymerase II"/>
    <property type="evidence" value="ECO:0007669"/>
    <property type="project" value="TreeGrafter"/>
</dbReference>
<dbReference type="Proteomes" id="UP000783686">
    <property type="component" value="Unassembled WGS sequence"/>
</dbReference>
<dbReference type="SMART" id="SM00717">
    <property type="entry name" value="SANT"/>
    <property type="match status" value="1"/>
</dbReference>
<evidence type="ECO:0000313" key="11">
    <source>
        <dbReference type="Proteomes" id="UP000614601"/>
    </source>
</evidence>
<evidence type="ECO:0000313" key="10">
    <source>
        <dbReference type="EMBL" id="CAD5220118.1"/>
    </source>
</evidence>
<keyword evidence="4" id="KW-0539">Nucleus</keyword>
<feature type="compositionally biased region" description="Polar residues" evidence="6">
    <location>
        <begin position="53"/>
        <end position="73"/>
    </location>
</feature>
<evidence type="ECO:0000259" key="7">
    <source>
        <dbReference type="PROSITE" id="PS50114"/>
    </source>
</evidence>
<dbReference type="SUPFAM" id="SSF46689">
    <property type="entry name" value="Homeodomain-like"/>
    <property type="match status" value="1"/>
</dbReference>
<feature type="compositionally biased region" description="Polar residues" evidence="6">
    <location>
        <begin position="463"/>
        <end position="474"/>
    </location>
</feature>
<organism evidence="10 11">
    <name type="scientific">Bursaphelenchus okinawaensis</name>
    <dbReference type="NCBI Taxonomy" id="465554"/>
    <lineage>
        <taxon>Eukaryota</taxon>
        <taxon>Metazoa</taxon>
        <taxon>Ecdysozoa</taxon>
        <taxon>Nematoda</taxon>
        <taxon>Chromadorea</taxon>
        <taxon>Rhabditida</taxon>
        <taxon>Tylenchina</taxon>
        <taxon>Tylenchomorpha</taxon>
        <taxon>Aphelenchoidea</taxon>
        <taxon>Aphelenchoididae</taxon>
        <taxon>Bursaphelenchus</taxon>
    </lineage>
</organism>
<gene>
    <name evidence="10" type="ORF">BOKJ2_LOCUS8784</name>
</gene>
<dbReference type="PROSITE" id="PS51156">
    <property type="entry name" value="ELM2"/>
    <property type="match status" value="1"/>
</dbReference>
<keyword evidence="2" id="KW-0805">Transcription regulation</keyword>
<feature type="domain" description="GATA-type" evidence="7">
    <location>
        <begin position="307"/>
        <end position="337"/>
    </location>
</feature>
<accession>A0A811KU33</accession>
<dbReference type="InterPro" id="IPR051066">
    <property type="entry name" value="Trans_reg/Corepressor"/>
</dbReference>
<dbReference type="PROSITE" id="PS50114">
    <property type="entry name" value="GATA_ZN_FINGER_2"/>
    <property type="match status" value="1"/>
</dbReference>
<feature type="region of interest" description="Disordered" evidence="6">
    <location>
        <begin position="112"/>
        <end position="144"/>
    </location>
</feature>